<sequence length="164" mass="18237">MSHRRNCSATNKRKSDLRRRSRNQSVSNIAIATLVPAARDNAGQQTPSRLLNWPPPSIETPTAQSHQEEALPGPSSELPNQIISSGSLQSTKWREGQEDDLFQPGRSQLLHAVHTDFVVPMTHEASTNKSLGYILHHQQEISSNPTFPRLPEQIGTPAHNSHFL</sequence>
<reference evidence="2 3" key="1">
    <citation type="journal article" date="2023" name="Nucleic Acids Res.">
        <title>The hologenome of Daphnia magna reveals possible DNA methylation and microbiome-mediated evolution of the host genome.</title>
        <authorList>
            <person name="Chaturvedi A."/>
            <person name="Li X."/>
            <person name="Dhandapani V."/>
            <person name="Marshall H."/>
            <person name="Kissane S."/>
            <person name="Cuenca-Cambronero M."/>
            <person name="Asole G."/>
            <person name="Calvet F."/>
            <person name="Ruiz-Romero M."/>
            <person name="Marangio P."/>
            <person name="Guigo R."/>
            <person name="Rago D."/>
            <person name="Mirbahai L."/>
            <person name="Eastwood N."/>
            <person name="Colbourne J.K."/>
            <person name="Zhou J."/>
            <person name="Mallon E."/>
            <person name="Orsini L."/>
        </authorList>
    </citation>
    <scope>NUCLEOTIDE SEQUENCE [LARGE SCALE GENOMIC DNA]</scope>
    <source>
        <strain evidence="2">LRV0_1</strain>
    </source>
</reference>
<evidence type="ECO:0000256" key="1">
    <source>
        <dbReference type="SAM" id="MobiDB-lite"/>
    </source>
</evidence>
<dbReference type="Proteomes" id="UP001234178">
    <property type="component" value="Unassembled WGS sequence"/>
</dbReference>
<evidence type="ECO:0000313" key="2">
    <source>
        <dbReference type="EMBL" id="KAK4024891.1"/>
    </source>
</evidence>
<dbReference type="EMBL" id="JAOYFB010000037">
    <property type="protein sequence ID" value="KAK4024891.1"/>
    <property type="molecule type" value="Genomic_DNA"/>
</dbReference>
<protein>
    <submittedName>
        <fullName evidence="2">Uncharacterized protein</fullName>
    </submittedName>
</protein>
<organism evidence="2 3">
    <name type="scientific">Daphnia magna</name>
    <dbReference type="NCBI Taxonomy" id="35525"/>
    <lineage>
        <taxon>Eukaryota</taxon>
        <taxon>Metazoa</taxon>
        <taxon>Ecdysozoa</taxon>
        <taxon>Arthropoda</taxon>
        <taxon>Crustacea</taxon>
        <taxon>Branchiopoda</taxon>
        <taxon>Diplostraca</taxon>
        <taxon>Cladocera</taxon>
        <taxon>Anomopoda</taxon>
        <taxon>Daphniidae</taxon>
        <taxon>Daphnia</taxon>
    </lineage>
</organism>
<evidence type="ECO:0000313" key="3">
    <source>
        <dbReference type="Proteomes" id="UP001234178"/>
    </source>
</evidence>
<gene>
    <name evidence="2" type="ORF">OUZ56_010386</name>
</gene>
<feature type="compositionally biased region" description="Basic residues" evidence="1">
    <location>
        <begin position="1"/>
        <end position="22"/>
    </location>
</feature>
<name>A0ABR0AID9_9CRUS</name>
<accession>A0ABR0AID9</accession>
<proteinExistence type="predicted"/>
<feature type="region of interest" description="Disordered" evidence="1">
    <location>
        <begin position="1"/>
        <end position="82"/>
    </location>
</feature>
<comment type="caution">
    <text evidence="2">The sequence shown here is derived from an EMBL/GenBank/DDBJ whole genome shotgun (WGS) entry which is preliminary data.</text>
</comment>
<keyword evidence="3" id="KW-1185">Reference proteome</keyword>